<dbReference type="CDD" id="cd00082">
    <property type="entry name" value="HisKA"/>
    <property type="match status" value="1"/>
</dbReference>
<evidence type="ECO:0000313" key="8">
    <source>
        <dbReference type="EMBL" id="SHO45566.1"/>
    </source>
</evidence>
<dbReference type="SUPFAM" id="SSF55486">
    <property type="entry name" value="Metalloproteases ('zincins'), catalytic domain"/>
    <property type="match status" value="1"/>
</dbReference>
<proteinExistence type="predicted"/>
<evidence type="ECO:0000256" key="6">
    <source>
        <dbReference type="SAM" id="Phobius"/>
    </source>
</evidence>
<dbReference type="GO" id="GO:0000155">
    <property type="term" value="F:phosphorelay sensor kinase activity"/>
    <property type="evidence" value="ECO:0007669"/>
    <property type="project" value="InterPro"/>
</dbReference>
<dbReference type="GO" id="GO:0006508">
    <property type="term" value="P:proteolysis"/>
    <property type="evidence" value="ECO:0007669"/>
    <property type="project" value="UniProtKB-KW"/>
</dbReference>
<dbReference type="Gene3D" id="1.10.287.130">
    <property type="match status" value="1"/>
</dbReference>
<dbReference type="Proteomes" id="UP000232412">
    <property type="component" value="Unassembled WGS sequence"/>
</dbReference>
<sequence>MDDDNLADELLKISEIQKILNKVSTNPPKSNNPLDMIENIEAIEGFATKFVDGISSGKVKITEEVMTILNHELRTPIVPILAYGEMLLDGHFGTLNSEQEERMKLMVSSIKQLQQKIESLLDRRSYQINTNNPETDHKTREWQQEKKILEKINDLLNKKIDEENSEITKLKDNLTNLDHQKTEAEQEKKILNRMIITEEKKISHLGKKNISIIAISAVVASIGFVTYSMYVEELMGQQYRVPNQDNTPSNYVIQNLQGDTVNTWVAWNIENGRIIHVHVTNTANLPQNMIDAIKDAILSTKTVSIDDSLTGEGPKGTASTYYVGWEGATEDAYKPPTQRYVPQKFDVSGSPDSLGDIEVILTNDVSPDGYSGYTKSLADGNEILKSKIIIYKADKLTPERLEAIMRHEFGHALGLAHSTATEDLMSPMLPDYPYISGCDIDAIKGLYDGDKDSKVVCKK</sequence>
<accession>A0A2H1EGM4</accession>
<keyword evidence="4" id="KW-0862">Zinc</keyword>
<feature type="coiled-coil region" evidence="5">
    <location>
        <begin position="96"/>
        <end position="201"/>
    </location>
</feature>
<dbReference type="InterPro" id="IPR003661">
    <property type="entry name" value="HisK_dim/P_dom"/>
</dbReference>
<reference evidence="9" key="1">
    <citation type="submission" date="2016-12" db="EMBL/GenBank/DDBJ databases">
        <authorList>
            <person name="Herbold C."/>
        </authorList>
    </citation>
    <scope>NUCLEOTIDE SEQUENCE [LARGE SCALE GENOMIC DNA]</scope>
</reference>
<evidence type="ECO:0000256" key="2">
    <source>
        <dbReference type="ARBA" id="ARBA00022723"/>
    </source>
</evidence>
<name>A0A2H1EGM4_9ARCH</name>
<feature type="domain" description="Signal transduction histidine kinase dimerisation/phosphoacceptor" evidence="7">
    <location>
        <begin position="61"/>
        <end position="129"/>
    </location>
</feature>
<dbReference type="GO" id="GO:0008270">
    <property type="term" value="F:zinc ion binding"/>
    <property type="evidence" value="ECO:0007669"/>
    <property type="project" value="InterPro"/>
</dbReference>
<evidence type="ECO:0000256" key="5">
    <source>
        <dbReference type="SAM" id="Coils"/>
    </source>
</evidence>
<dbReference type="InterPro" id="IPR036097">
    <property type="entry name" value="HisK_dim/P_sf"/>
</dbReference>
<dbReference type="InterPro" id="IPR001818">
    <property type="entry name" value="Pept_M10_metallopeptidase"/>
</dbReference>
<keyword evidence="6" id="KW-0472">Membrane</keyword>
<dbReference type="InterPro" id="IPR024079">
    <property type="entry name" value="MetalloPept_cat_dom_sf"/>
</dbReference>
<organism evidence="8 9">
    <name type="scientific">Nitrosotalea sinensis</name>
    <dbReference type="NCBI Taxonomy" id="1499975"/>
    <lineage>
        <taxon>Archaea</taxon>
        <taxon>Nitrososphaerota</taxon>
        <taxon>Nitrososphaeria</taxon>
        <taxon>Nitrosotaleales</taxon>
        <taxon>Nitrosotaleaceae</taxon>
        <taxon>Nitrosotalea</taxon>
    </lineage>
</organism>
<protein>
    <submittedName>
        <fullName evidence="8">Peptidase M10A and M12B matrixin and adamalysin</fullName>
    </submittedName>
</protein>
<gene>
    <name evidence="8" type="ORF">NSIN_20700</name>
</gene>
<dbReference type="Pfam" id="PF00512">
    <property type="entry name" value="HisKA"/>
    <property type="match status" value="1"/>
</dbReference>
<dbReference type="EMBL" id="FRFC01000003">
    <property type="protein sequence ID" value="SHO45566.1"/>
    <property type="molecule type" value="Genomic_DNA"/>
</dbReference>
<dbReference type="SUPFAM" id="SSF47384">
    <property type="entry name" value="Homodimeric domain of signal transducing histidine kinase"/>
    <property type="match status" value="1"/>
</dbReference>
<dbReference type="Gene3D" id="3.40.390.10">
    <property type="entry name" value="Collagenase (Catalytic Domain)"/>
    <property type="match status" value="1"/>
</dbReference>
<keyword evidence="6" id="KW-0812">Transmembrane</keyword>
<evidence type="ECO:0000256" key="1">
    <source>
        <dbReference type="ARBA" id="ARBA00022670"/>
    </source>
</evidence>
<dbReference type="OrthoDB" id="9634at2157"/>
<dbReference type="RefSeq" id="WP_101009667.1">
    <property type="nucleotide sequence ID" value="NZ_FRFC01000003.1"/>
</dbReference>
<evidence type="ECO:0000259" key="7">
    <source>
        <dbReference type="SMART" id="SM00388"/>
    </source>
</evidence>
<evidence type="ECO:0000256" key="3">
    <source>
        <dbReference type="ARBA" id="ARBA00022801"/>
    </source>
</evidence>
<evidence type="ECO:0000256" key="4">
    <source>
        <dbReference type="ARBA" id="ARBA00022833"/>
    </source>
</evidence>
<keyword evidence="1" id="KW-0645">Protease</keyword>
<keyword evidence="5" id="KW-0175">Coiled coil</keyword>
<dbReference type="AlphaFoldDB" id="A0A2H1EGM4"/>
<dbReference type="SMART" id="SM00388">
    <property type="entry name" value="HisKA"/>
    <property type="match status" value="1"/>
</dbReference>
<dbReference type="GO" id="GO:0004222">
    <property type="term" value="F:metalloendopeptidase activity"/>
    <property type="evidence" value="ECO:0007669"/>
    <property type="project" value="InterPro"/>
</dbReference>
<keyword evidence="9" id="KW-1185">Reference proteome</keyword>
<keyword evidence="6" id="KW-1133">Transmembrane helix</keyword>
<evidence type="ECO:0000313" key="9">
    <source>
        <dbReference type="Proteomes" id="UP000232412"/>
    </source>
</evidence>
<dbReference type="Pfam" id="PF00413">
    <property type="entry name" value="Peptidase_M10"/>
    <property type="match status" value="1"/>
</dbReference>
<feature type="transmembrane region" description="Helical" evidence="6">
    <location>
        <begin position="210"/>
        <end position="230"/>
    </location>
</feature>
<keyword evidence="2" id="KW-0479">Metal-binding</keyword>
<keyword evidence="3" id="KW-0378">Hydrolase</keyword>
<dbReference type="GO" id="GO:0031012">
    <property type="term" value="C:extracellular matrix"/>
    <property type="evidence" value="ECO:0007669"/>
    <property type="project" value="InterPro"/>
</dbReference>